<dbReference type="SUPFAM" id="SSF52540">
    <property type="entry name" value="P-loop containing nucleoside triphosphate hydrolases"/>
    <property type="match status" value="1"/>
</dbReference>
<keyword evidence="1" id="KW-0547">Nucleotide-binding</keyword>
<protein>
    <submittedName>
        <fullName evidence="3">Uncharacterized protein</fullName>
    </submittedName>
</protein>
<organism evidence="3 4">
    <name type="scientific">Capsaspora owczarzaki (strain ATCC 30864)</name>
    <dbReference type="NCBI Taxonomy" id="595528"/>
    <lineage>
        <taxon>Eukaryota</taxon>
        <taxon>Filasterea</taxon>
        <taxon>Capsaspora</taxon>
    </lineage>
</organism>
<reference evidence="4" key="1">
    <citation type="submission" date="2011-02" db="EMBL/GenBank/DDBJ databases">
        <title>The Genome Sequence of Capsaspora owczarzaki ATCC 30864.</title>
        <authorList>
            <person name="Russ C."/>
            <person name="Cuomo C."/>
            <person name="Burger G."/>
            <person name="Gray M.W."/>
            <person name="Holland P.W.H."/>
            <person name="King N."/>
            <person name="Lang F.B.F."/>
            <person name="Roger A.J."/>
            <person name="Ruiz-Trillo I."/>
            <person name="Young S.K."/>
            <person name="Zeng Q."/>
            <person name="Gargeya S."/>
            <person name="Alvarado L."/>
            <person name="Berlin A."/>
            <person name="Chapman S.B."/>
            <person name="Chen Z."/>
            <person name="Freedman E."/>
            <person name="Gellesch M."/>
            <person name="Goldberg J."/>
            <person name="Griggs A."/>
            <person name="Gujja S."/>
            <person name="Heilman E."/>
            <person name="Heiman D."/>
            <person name="Howarth C."/>
            <person name="Mehta T."/>
            <person name="Neiman D."/>
            <person name="Pearson M."/>
            <person name="Roberts A."/>
            <person name="Saif S."/>
            <person name="Shea T."/>
            <person name="Shenoy N."/>
            <person name="Sisk P."/>
            <person name="Stolte C."/>
            <person name="Sykes S."/>
            <person name="White J."/>
            <person name="Yandava C."/>
            <person name="Haas B."/>
            <person name="Nusbaum C."/>
            <person name="Birren B."/>
        </authorList>
    </citation>
    <scope>NUCLEOTIDE SEQUENCE</scope>
    <source>
        <strain evidence="4">ATCC 30864</strain>
    </source>
</reference>
<evidence type="ECO:0000256" key="2">
    <source>
        <dbReference type="SAM" id="MobiDB-lite"/>
    </source>
</evidence>
<dbReference type="AlphaFoldDB" id="A0A0D2X138"/>
<dbReference type="InterPro" id="IPR001806">
    <property type="entry name" value="Small_GTPase"/>
</dbReference>
<dbReference type="PROSITE" id="PS51421">
    <property type="entry name" value="RAS"/>
    <property type="match status" value="1"/>
</dbReference>
<dbReference type="PRINTS" id="PR00449">
    <property type="entry name" value="RASTRNSFRMNG"/>
</dbReference>
<dbReference type="InParanoid" id="A0A0D2X138"/>
<dbReference type="FunFam" id="3.40.50.300:FF:001447">
    <property type="entry name" value="Ras-related protein Rab-1B"/>
    <property type="match status" value="1"/>
</dbReference>
<evidence type="ECO:0000256" key="1">
    <source>
        <dbReference type="ARBA" id="ARBA00022741"/>
    </source>
</evidence>
<evidence type="ECO:0000313" key="4">
    <source>
        <dbReference type="Proteomes" id="UP000008743"/>
    </source>
</evidence>
<dbReference type="PANTHER" id="PTHR47978">
    <property type="match status" value="1"/>
</dbReference>
<dbReference type="NCBIfam" id="TIGR00231">
    <property type="entry name" value="small_GTP"/>
    <property type="match status" value="1"/>
</dbReference>
<dbReference type="SMART" id="SM00173">
    <property type="entry name" value="RAS"/>
    <property type="match status" value="1"/>
</dbReference>
<dbReference type="EMBL" id="KE346361">
    <property type="protein sequence ID" value="KJE90134.1"/>
    <property type="molecule type" value="Genomic_DNA"/>
</dbReference>
<proteinExistence type="predicted"/>
<gene>
    <name evidence="3" type="ORF">CAOG_001483</name>
</gene>
<accession>A0A0D2X138</accession>
<dbReference type="eggNOG" id="KOG0087">
    <property type="taxonomic scope" value="Eukaryota"/>
</dbReference>
<dbReference type="OMA" id="ESAEPNC"/>
<dbReference type="Proteomes" id="UP000008743">
    <property type="component" value="Unassembled WGS sequence"/>
</dbReference>
<keyword evidence="4" id="KW-1185">Reference proteome</keyword>
<dbReference type="PROSITE" id="PS51419">
    <property type="entry name" value="RAB"/>
    <property type="match status" value="1"/>
</dbReference>
<dbReference type="InterPro" id="IPR005225">
    <property type="entry name" value="Small_GTP-bd"/>
</dbReference>
<dbReference type="RefSeq" id="XP_004364351.1">
    <property type="nucleotide sequence ID" value="XM_004364294.2"/>
</dbReference>
<dbReference type="GO" id="GO:0005525">
    <property type="term" value="F:GTP binding"/>
    <property type="evidence" value="ECO:0007669"/>
    <property type="project" value="InterPro"/>
</dbReference>
<sequence>MADKKSRVDLKIILLGTSGAGKTSLTNRYIHDEFSNTESTIGASFALKSWKRFKLGIWDTAGQEKYAALGSFYSRNAGAAILVYDPTSKASFDELPRYVKILESAEPNCVVTLVASKSDLVESHPTLRAVSESDAREYARVHDYGYFETSSMTGKNVLPLFESIALTCLGSQMTEEERTSDARSATPSSAATTNTPANDRIRLHDAPSGAQANKAGCCS</sequence>
<dbReference type="SMART" id="SM00175">
    <property type="entry name" value="RAB"/>
    <property type="match status" value="1"/>
</dbReference>
<dbReference type="InterPro" id="IPR027417">
    <property type="entry name" value="P-loop_NTPase"/>
</dbReference>
<dbReference type="Gene3D" id="3.40.50.300">
    <property type="entry name" value="P-loop containing nucleotide triphosphate hydrolases"/>
    <property type="match status" value="1"/>
</dbReference>
<evidence type="ECO:0000313" key="3">
    <source>
        <dbReference type="EMBL" id="KJE90134.1"/>
    </source>
</evidence>
<name>A0A0D2X138_CAPO3</name>
<dbReference type="Pfam" id="PF00071">
    <property type="entry name" value="Ras"/>
    <property type="match status" value="1"/>
</dbReference>
<feature type="compositionally biased region" description="Low complexity" evidence="2">
    <location>
        <begin position="182"/>
        <end position="198"/>
    </location>
</feature>
<dbReference type="CDD" id="cd00154">
    <property type="entry name" value="Rab"/>
    <property type="match status" value="1"/>
</dbReference>
<dbReference type="SMART" id="SM00174">
    <property type="entry name" value="RHO"/>
    <property type="match status" value="1"/>
</dbReference>
<dbReference type="GO" id="GO:0003924">
    <property type="term" value="F:GTPase activity"/>
    <property type="evidence" value="ECO:0007669"/>
    <property type="project" value="InterPro"/>
</dbReference>
<dbReference type="OrthoDB" id="25896at2759"/>
<feature type="region of interest" description="Disordered" evidence="2">
    <location>
        <begin position="175"/>
        <end position="219"/>
    </location>
</feature>
<dbReference type="STRING" id="595528.A0A0D2X138"/>
<dbReference type="PhylomeDB" id="A0A0D2X138"/>